<feature type="region of interest" description="Disordered" evidence="1">
    <location>
        <begin position="1265"/>
        <end position="1318"/>
    </location>
</feature>
<dbReference type="EMBL" id="PIPR01000001">
    <property type="protein sequence ID" value="RUO41818.1"/>
    <property type="molecule type" value="Genomic_DNA"/>
</dbReference>
<proteinExistence type="predicted"/>
<feature type="transmembrane region" description="Helical" evidence="2">
    <location>
        <begin position="12"/>
        <end position="35"/>
    </location>
</feature>
<keyword evidence="5" id="KW-1185">Reference proteome</keyword>
<keyword evidence="2" id="KW-0472">Membrane</keyword>
<dbReference type="Proteomes" id="UP000287766">
    <property type="component" value="Unassembled WGS sequence"/>
</dbReference>
<evidence type="ECO:0000313" key="4">
    <source>
        <dbReference type="EMBL" id="RUO41818.1"/>
    </source>
</evidence>
<dbReference type="InterPro" id="IPR025263">
    <property type="entry name" value="YhdP_central"/>
</dbReference>
<evidence type="ECO:0000256" key="1">
    <source>
        <dbReference type="SAM" id="MobiDB-lite"/>
    </source>
</evidence>
<dbReference type="Pfam" id="PF13116">
    <property type="entry name" value="YhdP"/>
    <property type="match status" value="1"/>
</dbReference>
<name>A0A7Z6ZUW0_9GAMM</name>
<sequence length="1318" mass="145735">MWRLSARWAYRTLLYSVATALVLFAVLLTILRYLLPQLPDLTTQAEAFMQQRYDVQATIGRLSADWRTSGPQIVLHDLTMQPSSQQATKVRLPEARVHLNFWDSLRTWTLQFEQITLADAKFTYDLRDVAATEGLPTNELIPRLLLNQLDLVVIEDSTVELINLVGVERVIEIARLSWMNDGVNHQGTGQLRIADFTENTLDIIIDIEGNDLEALAGQVYVNAENLDITPWLQQQVIDTEIETAEFNFTLWLNFADSTFNDGSLQLGRNVLRWRVDDRDHRLVIPAGLLKLNPIANGWLVNSNPITVQHDDSSWQLPSFSWQRDAAGQAMSIEAAPLAELAQLLTITGSAGAQLSDDLAARQLTGQADVVAHFPINESPLWWLNSDDLSWQEAAGIPGLTGVNVELWGQGFGAGSSVQWHLFGTDSAIRSEALSVSEAWVLPHIDTRGDLSFNTTQQTPWWRLQIDPSSRIELPGLPLRLQGAIEPQDDSVYVDLALHSTNQASMDVSALRDHLPIVMGGNLQDYLSTAMVEAQVDDLAMVWRGKLNDFPYVDGSGVFQARTRLEQLTYQFRSEWLPLTESRTIVDFHNERMHIAATGSRLGNMQLPIVHTRIPNLIAEVPELVIDADISGAAQELQPVFAESPLANSLGTTFTQLKLAGPLNGELKLTIPLKGGGEVLAEGYANLADNDLFVEPLQQQFRDLNGVVRFRNAEIESEDLLFSWLGQIVEGDLSGTPEGEDYRVNFGLTGAWQNFDSELVAGVFDWTGRLQLVLEPEAYSFNWQQRSDLAALELRLPTPLRKSIDVPVPWQLQVSGGNDSILINSQYGDEALLELQLDGAATELQQGFLRIGEGVPSEPNPNTLRLNPNFMVELGHDEIVLEDWIDTVVAFAELGEQAPVEGRERYRFLRPDYIEVVTPAFQFGDHRLSNFDGILWPVDEGWLFRANADQAQLEGSLVASAETPLAVTINADYLELEPPVEAIAEAVDEEVESIAEVDLSKVPQLDFSCQRCRYGDYPLGEVAFSVVPDPAGLRVSKLRVANNGHVLTATGLWQQGENVDTLTRMEGNFSSDDLGAFLSDYNITTMVQDSPASMDFDLSWQGTPDAYNPETLNGQVDWRLGQGYLNEVSDGGARIFSLLSLEGILRKLRFDFRDVFANGLFYTSFGGTFAIENGLVRTDNTVMNGSAGDMDVAGQTNLVTRDIDYQLFFAPKVTSSLPVILAWMVNPPSGLAALLIDRMLQNAQVISRLEYKISGTMDEPVVEEVARSSREVTIPQDEEPAAEPQATEVKDDNSNTDNNPSASPASDGSANDQSGGTGG</sequence>
<feature type="domain" description="YhdP central" evidence="3">
    <location>
        <begin position="5"/>
        <end position="1261"/>
    </location>
</feature>
<organism evidence="4 5">
    <name type="scientific">Pseudidiomarina aestuarii</name>
    <dbReference type="NCBI Taxonomy" id="624146"/>
    <lineage>
        <taxon>Bacteria</taxon>
        <taxon>Pseudomonadati</taxon>
        <taxon>Pseudomonadota</taxon>
        <taxon>Gammaproteobacteria</taxon>
        <taxon>Alteromonadales</taxon>
        <taxon>Idiomarinaceae</taxon>
        <taxon>Pseudidiomarina</taxon>
    </lineage>
</organism>
<evidence type="ECO:0000313" key="5">
    <source>
        <dbReference type="Proteomes" id="UP000287766"/>
    </source>
</evidence>
<reference evidence="5" key="1">
    <citation type="journal article" date="2018" name="Front. Microbiol.">
        <title>Genome-Based Analysis Reveals the Taxonomy and Diversity of the Family Idiomarinaceae.</title>
        <authorList>
            <person name="Liu Y."/>
            <person name="Lai Q."/>
            <person name="Shao Z."/>
        </authorList>
    </citation>
    <scope>NUCLEOTIDE SEQUENCE [LARGE SCALE GENOMIC DNA]</scope>
    <source>
        <strain evidence="5">KYW314</strain>
    </source>
</reference>
<evidence type="ECO:0000259" key="3">
    <source>
        <dbReference type="Pfam" id="PF13116"/>
    </source>
</evidence>
<comment type="caution">
    <text evidence="4">The sequence shown here is derived from an EMBL/GenBank/DDBJ whole genome shotgun (WGS) entry which is preliminary data.</text>
</comment>
<feature type="compositionally biased region" description="Polar residues" evidence="1">
    <location>
        <begin position="1294"/>
        <end position="1318"/>
    </location>
</feature>
<evidence type="ECO:0000256" key="2">
    <source>
        <dbReference type="SAM" id="Phobius"/>
    </source>
</evidence>
<dbReference type="PANTHER" id="PTHR38690:SF1">
    <property type="entry name" value="PROTEASE"/>
    <property type="match status" value="1"/>
</dbReference>
<protein>
    <submittedName>
        <fullName evidence="4">TIGR02099 family protein</fullName>
    </submittedName>
</protein>
<dbReference type="NCBIfam" id="TIGR02099">
    <property type="entry name" value="YhdP family protein"/>
    <property type="match status" value="1"/>
</dbReference>
<keyword evidence="2" id="KW-0812">Transmembrane</keyword>
<dbReference type="RefSeq" id="WP_169930548.1">
    <property type="nucleotide sequence ID" value="NZ_PIPR01000001.1"/>
</dbReference>
<dbReference type="PANTHER" id="PTHR38690">
    <property type="entry name" value="PROTEASE-RELATED"/>
    <property type="match status" value="1"/>
</dbReference>
<dbReference type="InterPro" id="IPR011836">
    <property type="entry name" value="YhdP"/>
</dbReference>
<gene>
    <name evidence="4" type="ORF">CWE22_06605</name>
</gene>
<accession>A0A7Z6ZUW0</accession>
<keyword evidence="2" id="KW-1133">Transmembrane helix</keyword>